<keyword evidence="2" id="KW-1133">Transmembrane helix</keyword>
<sequence length="532" mass="60738">MQTLLYDVRGVEYMAIYDTTEQHTPLRKDLSHLRPPPPRLTDKRDIFVGVASYRDGFKCGFALWTAYSRAVHPENVFFGVVDQTLDDDIACVDAYCVRALETWPNEPCKFKSQITIDVRSAATSKGPTLARAQLHALLGDQEFGMMVDAHVQFTRHWDTLVIAEWAATNNEMAVLSNYPFGYNHLSANATFDGDYGSHVCNYKPRVAANAVIYYSGILISQNFERPLLSVAWAGGFSFGKSHAWRRAPVDPYMNWVFYGEEVLHAFQLWTRGYDLYSPSRHGNVVFHNWTDDGHKHRFTDNVTRLVTQAEHDREETVAYNRLRLMFQQSFTGDVDAREIHTYGSGRVRSREQFFAFVNISTTDADEDFAACNQLHFVPYADPTELEALLPGWRFGDASENDDNLKLHNLRGILKDTESEILELQRVIDAAHHKQAAGFHETVDDELETQELAMLREMQQTLQKAVERNSHVVDGLGLRLRQIPAPSNPYALVLWVLLIGMIGVFGLWRYLGTERKRRSATYTKLDTMPEQLA</sequence>
<dbReference type="InterPro" id="IPR021067">
    <property type="entry name" value="Glycosyltransferase"/>
</dbReference>
<dbReference type="eggNOG" id="ENOG502RYTE">
    <property type="taxonomic scope" value="Eukaryota"/>
</dbReference>
<keyword evidence="2" id="KW-0812">Transmembrane</keyword>
<keyword evidence="1" id="KW-0175">Coiled coil</keyword>
<dbReference type="OrthoDB" id="76265at2759"/>
<protein>
    <submittedName>
        <fullName evidence="3">Uncharacterized protein</fullName>
    </submittedName>
</protein>
<feature type="coiled-coil region" evidence="1">
    <location>
        <begin position="406"/>
        <end position="433"/>
    </location>
</feature>
<dbReference type="STRING" id="1156394.T0RA91"/>
<keyword evidence="2" id="KW-0472">Membrane</keyword>
<feature type="transmembrane region" description="Helical" evidence="2">
    <location>
        <begin position="489"/>
        <end position="510"/>
    </location>
</feature>
<evidence type="ECO:0000313" key="4">
    <source>
        <dbReference type="Proteomes" id="UP000030762"/>
    </source>
</evidence>
<dbReference type="OMA" id="KSHAWRR"/>
<dbReference type="AlphaFoldDB" id="T0RA91"/>
<evidence type="ECO:0000256" key="2">
    <source>
        <dbReference type="SAM" id="Phobius"/>
    </source>
</evidence>
<evidence type="ECO:0000313" key="3">
    <source>
        <dbReference type="EMBL" id="EQC26432.1"/>
    </source>
</evidence>
<dbReference type="GeneID" id="19956504"/>
<dbReference type="Pfam" id="PF11397">
    <property type="entry name" value="GlcNAc"/>
    <property type="match status" value="2"/>
</dbReference>
<name>T0RA91_SAPDV</name>
<dbReference type="PANTHER" id="PTHR34496:SF6">
    <property type="entry name" value="GLYCOSYLTRANSFERASE 2-LIKE DOMAIN-CONTAINING PROTEIN"/>
    <property type="match status" value="1"/>
</dbReference>
<accession>T0RA91</accession>
<gene>
    <name evidence="3" type="ORF">SDRG_15777</name>
</gene>
<dbReference type="PANTHER" id="PTHR34496">
    <property type="entry name" value="GLCNAC TRANSFERASE-RELATED"/>
    <property type="match status" value="1"/>
</dbReference>
<dbReference type="EMBL" id="JH767232">
    <property type="protein sequence ID" value="EQC26432.1"/>
    <property type="molecule type" value="Genomic_DNA"/>
</dbReference>
<organism evidence="3 4">
    <name type="scientific">Saprolegnia diclina (strain VS20)</name>
    <dbReference type="NCBI Taxonomy" id="1156394"/>
    <lineage>
        <taxon>Eukaryota</taxon>
        <taxon>Sar</taxon>
        <taxon>Stramenopiles</taxon>
        <taxon>Oomycota</taxon>
        <taxon>Saprolegniomycetes</taxon>
        <taxon>Saprolegniales</taxon>
        <taxon>Saprolegniaceae</taxon>
        <taxon>Saprolegnia</taxon>
    </lineage>
</organism>
<evidence type="ECO:0000256" key="1">
    <source>
        <dbReference type="SAM" id="Coils"/>
    </source>
</evidence>
<reference evidence="3 4" key="1">
    <citation type="submission" date="2012-04" db="EMBL/GenBank/DDBJ databases">
        <title>The Genome Sequence of Saprolegnia declina VS20.</title>
        <authorList>
            <consortium name="The Broad Institute Genome Sequencing Platform"/>
            <person name="Russ C."/>
            <person name="Nusbaum C."/>
            <person name="Tyler B."/>
            <person name="van West P."/>
            <person name="Dieguez-Uribeondo J."/>
            <person name="de Bruijn I."/>
            <person name="Tripathy S."/>
            <person name="Jiang R."/>
            <person name="Young S.K."/>
            <person name="Zeng Q."/>
            <person name="Gargeya S."/>
            <person name="Fitzgerald M."/>
            <person name="Haas B."/>
            <person name="Abouelleil A."/>
            <person name="Alvarado L."/>
            <person name="Arachchi H.M."/>
            <person name="Berlin A."/>
            <person name="Chapman S.B."/>
            <person name="Goldberg J."/>
            <person name="Griggs A."/>
            <person name="Gujja S."/>
            <person name="Hansen M."/>
            <person name="Howarth C."/>
            <person name="Imamovic A."/>
            <person name="Larimer J."/>
            <person name="McCowen C."/>
            <person name="Montmayeur A."/>
            <person name="Murphy C."/>
            <person name="Neiman D."/>
            <person name="Pearson M."/>
            <person name="Priest M."/>
            <person name="Roberts A."/>
            <person name="Saif S."/>
            <person name="Shea T."/>
            <person name="Sisk P."/>
            <person name="Sykes S."/>
            <person name="Wortman J."/>
            <person name="Nusbaum C."/>
            <person name="Birren B."/>
        </authorList>
    </citation>
    <scope>NUCLEOTIDE SEQUENCE [LARGE SCALE GENOMIC DNA]</scope>
    <source>
        <strain evidence="3 4">VS20</strain>
    </source>
</reference>
<keyword evidence="4" id="KW-1185">Reference proteome</keyword>
<dbReference type="VEuPathDB" id="FungiDB:SDRG_15777"/>
<dbReference type="RefSeq" id="XP_008620181.1">
    <property type="nucleotide sequence ID" value="XM_008621959.1"/>
</dbReference>
<dbReference type="InParanoid" id="T0RA91"/>
<dbReference type="Proteomes" id="UP000030762">
    <property type="component" value="Unassembled WGS sequence"/>
</dbReference>
<proteinExistence type="predicted"/>